<keyword evidence="9" id="KW-1185">Reference proteome</keyword>
<feature type="compositionally biased region" description="Polar residues" evidence="5">
    <location>
        <begin position="278"/>
        <end position="307"/>
    </location>
</feature>
<evidence type="ECO:0000313" key="9">
    <source>
        <dbReference type="Proteomes" id="UP000275267"/>
    </source>
</evidence>
<evidence type="ECO:0000256" key="4">
    <source>
        <dbReference type="RuleBase" id="RU004335"/>
    </source>
</evidence>
<keyword evidence="6" id="KW-0732">Signal</keyword>
<feature type="domain" description="J" evidence="7">
    <location>
        <begin position="520"/>
        <end position="581"/>
    </location>
</feature>
<comment type="caution">
    <text evidence="8">The sequence shown here is derived from an EMBL/GenBank/DDBJ whole genome shotgun (WGS) entry which is preliminary data.</text>
</comment>
<keyword evidence="2" id="KW-0378">Hydrolase</keyword>
<feature type="signal peptide" evidence="6">
    <location>
        <begin position="1"/>
        <end position="32"/>
    </location>
</feature>
<evidence type="ECO:0000256" key="2">
    <source>
        <dbReference type="ARBA" id="ARBA00022801"/>
    </source>
</evidence>
<dbReference type="GO" id="GO:0005975">
    <property type="term" value="P:carbohydrate metabolic process"/>
    <property type="evidence" value="ECO:0007669"/>
    <property type="project" value="InterPro"/>
</dbReference>
<dbReference type="STRING" id="4540.A0A3L6QUD3"/>
<dbReference type="InterPro" id="IPR036869">
    <property type="entry name" value="J_dom_sf"/>
</dbReference>
<evidence type="ECO:0000256" key="1">
    <source>
        <dbReference type="ARBA" id="ARBA00008773"/>
    </source>
</evidence>
<dbReference type="Proteomes" id="UP000275267">
    <property type="component" value="Unassembled WGS sequence"/>
</dbReference>
<evidence type="ECO:0000259" key="7">
    <source>
        <dbReference type="PROSITE" id="PS50076"/>
    </source>
</evidence>
<dbReference type="Pfam" id="PF00226">
    <property type="entry name" value="DnaJ"/>
    <property type="match status" value="1"/>
</dbReference>
<feature type="region of interest" description="Disordered" evidence="5">
    <location>
        <begin position="360"/>
        <end position="405"/>
    </location>
</feature>
<protein>
    <recommendedName>
        <fullName evidence="7">J domain-containing protein</fullName>
    </recommendedName>
</protein>
<evidence type="ECO:0000313" key="8">
    <source>
        <dbReference type="EMBL" id="RLM86904.1"/>
    </source>
</evidence>
<reference evidence="9" key="1">
    <citation type="journal article" date="2019" name="Nat. Commun.">
        <title>The genome of broomcorn millet.</title>
        <authorList>
            <person name="Zou C."/>
            <person name="Miki D."/>
            <person name="Li D."/>
            <person name="Tang Q."/>
            <person name="Xiao L."/>
            <person name="Rajput S."/>
            <person name="Deng P."/>
            <person name="Jia W."/>
            <person name="Huang R."/>
            <person name="Zhang M."/>
            <person name="Sun Y."/>
            <person name="Hu J."/>
            <person name="Fu X."/>
            <person name="Schnable P.S."/>
            <person name="Li F."/>
            <person name="Zhang H."/>
            <person name="Feng B."/>
            <person name="Zhu X."/>
            <person name="Liu R."/>
            <person name="Schnable J.C."/>
            <person name="Zhu J.-K."/>
            <person name="Zhang H."/>
        </authorList>
    </citation>
    <scope>NUCLEOTIDE SEQUENCE [LARGE SCALE GENOMIC DNA]</scope>
</reference>
<organism evidence="8 9">
    <name type="scientific">Panicum miliaceum</name>
    <name type="common">Proso millet</name>
    <name type="synonym">Broomcorn millet</name>
    <dbReference type="NCBI Taxonomy" id="4540"/>
    <lineage>
        <taxon>Eukaryota</taxon>
        <taxon>Viridiplantae</taxon>
        <taxon>Streptophyta</taxon>
        <taxon>Embryophyta</taxon>
        <taxon>Tracheophyta</taxon>
        <taxon>Spermatophyta</taxon>
        <taxon>Magnoliopsida</taxon>
        <taxon>Liliopsida</taxon>
        <taxon>Poales</taxon>
        <taxon>Poaceae</taxon>
        <taxon>PACMAD clade</taxon>
        <taxon>Panicoideae</taxon>
        <taxon>Panicodae</taxon>
        <taxon>Paniceae</taxon>
        <taxon>Panicinae</taxon>
        <taxon>Panicum</taxon>
        <taxon>Panicum sect. Panicum</taxon>
    </lineage>
</organism>
<dbReference type="Pfam" id="PF00332">
    <property type="entry name" value="Glyco_hydro_17"/>
    <property type="match status" value="1"/>
</dbReference>
<dbReference type="GO" id="GO:0005783">
    <property type="term" value="C:endoplasmic reticulum"/>
    <property type="evidence" value="ECO:0007669"/>
    <property type="project" value="UniProtKB-ARBA"/>
</dbReference>
<feature type="chain" id="PRO_5018207063" description="J domain-containing protein" evidence="6">
    <location>
        <begin position="33"/>
        <end position="584"/>
    </location>
</feature>
<dbReference type="PROSITE" id="PS50076">
    <property type="entry name" value="DNAJ_2"/>
    <property type="match status" value="1"/>
</dbReference>
<dbReference type="Gene3D" id="1.10.287.110">
    <property type="entry name" value="DnaJ domain"/>
    <property type="match status" value="1"/>
</dbReference>
<dbReference type="PANTHER" id="PTHR45376">
    <property type="entry name" value="CHAPERONE DNAJ-DOMAIN SUPERFAMILY PROTEIN-RELATED"/>
    <property type="match status" value="1"/>
</dbReference>
<gene>
    <name evidence="8" type="ORF">C2845_PM04G25780</name>
</gene>
<comment type="similarity">
    <text evidence="1 4">Belongs to the glycosyl hydrolase 17 family.</text>
</comment>
<accession>A0A3L6QUD3</accession>
<dbReference type="CDD" id="cd06257">
    <property type="entry name" value="DnaJ"/>
    <property type="match status" value="1"/>
</dbReference>
<dbReference type="SMART" id="SM00271">
    <property type="entry name" value="DnaJ"/>
    <property type="match status" value="1"/>
</dbReference>
<feature type="region of interest" description="Disordered" evidence="5">
    <location>
        <begin position="275"/>
        <end position="307"/>
    </location>
</feature>
<dbReference type="SUPFAM" id="SSF51445">
    <property type="entry name" value="(Trans)glycosidases"/>
    <property type="match status" value="1"/>
</dbReference>
<dbReference type="InterPro" id="IPR001623">
    <property type="entry name" value="DnaJ_domain"/>
</dbReference>
<dbReference type="AlphaFoldDB" id="A0A3L6QUD3"/>
<proteinExistence type="inferred from homology"/>
<dbReference type="SUPFAM" id="SSF46565">
    <property type="entry name" value="Chaperone J-domain"/>
    <property type="match status" value="1"/>
</dbReference>
<evidence type="ECO:0000256" key="3">
    <source>
        <dbReference type="ARBA" id="ARBA00023295"/>
    </source>
</evidence>
<dbReference type="OrthoDB" id="10250354at2759"/>
<keyword evidence="3" id="KW-0326">Glycosidase</keyword>
<name>A0A3L6QUD3_PANMI</name>
<dbReference type="GO" id="GO:0004553">
    <property type="term" value="F:hydrolase activity, hydrolyzing O-glycosyl compounds"/>
    <property type="evidence" value="ECO:0007669"/>
    <property type="project" value="InterPro"/>
</dbReference>
<dbReference type="InterPro" id="IPR000490">
    <property type="entry name" value="Glyco_hydro_17"/>
</dbReference>
<dbReference type="Gene3D" id="3.20.20.80">
    <property type="entry name" value="Glycosidases"/>
    <property type="match status" value="1"/>
</dbReference>
<evidence type="ECO:0000256" key="5">
    <source>
        <dbReference type="SAM" id="MobiDB-lite"/>
    </source>
</evidence>
<evidence type="ECO:0000256" key="6">
    <source>
        <dbReference type="SAM" id="SignalP"/>
    </source>
</evidence>
<dbReference type="PANTHER" id="PTHR45376:SF5">
    <property type="entry name" value="CHAPERONE DNAJ-DOMAIN SUPERFAMILY PROTEIN"/>
    <property type="match status" value="1"/>
</dbReference>
<dbReference type="EMBL" id="PQIB02000011">
    <property type="protein sequence ID" value="RLM86904.1"/>
    <property type="molecule type" value="Genomic_DNA"/>
</dbReference>
<sequence>MGSWSRGGSGCGLLTPLLFLLYLHCSPVLVSAAGNGEPYVGVTIGTAVTNLLSPSDLADFLRAQHITRVRLYDADPRLLSALASAGVRAIVGVPNDELLALGSSPATATAWVARRVLPFAGVNSSTPDVISAIAVGDEVPTALPSALPVLLPAIRSLAAALATANLSSIPVSTPLPFSVVEDPFPPSQAFFNQSLANNGNSGDQFCKARACSDGGHRRVYGEGYTVILEKKARGEEQEKGENRRLESLGSGCMSSKPFVFGGYAMRDQDKATIHASGQLEQSAASSKQLGNDTKSGSANNTTTPTSDAVGSAIWRLRTGREKGFSLFLRLLLSIPPHIRFAVREKQRDAKSALRHILLNGSPYQESNKKQMRKQKGSGTPNVQRSYPGKNPYGKNKQISQGASAGESLPEWNQSNIWKELKFGHSGGGRSARDSRCTMFNIGGQNWKSFDDDECTDTPYGTFGGKRSFTWYWPGENDELGSSPSGFQWRDECQSAKSRKKFLNESDIDEEEESAHDDLRSYRISLGLPILGPLKLEHIKAAFRASALKWHPDKHQGPSQAEAEEKFRRCVEAYNALTCAFKSSG</sequence>
<dbReference type="InterPro" id="IPR017853">
    <property type="entry name" value="GH"/>
</dbReference>